<dbReference type="Gene3D" id="1.10.10.60">
    <property type="entry name" value="Homeodomain-like"/>
    <property type="match status" value="1"/>
</dbReference>
<evidence type="ECO:0000313" key="5">
    <source>
        <dbReference type="EMBL" id="KAG2927802.1"/>
    </source>
</evidence>
<comment type="caution">
    <text evidence="3">The sequence shown here is derived from an EMBL/GenBank/DDBJ whole genome shotgun (WGS) entry which is preliminary data.</text>
</comment>
<dbReference type="Proteomes" id="UP000760860">
    <property type="component" value="Unassembled WGS sequence"/>
</dbReference>
<proteinExistence type="predicted"/>
<dbReference type="GO" id="GO:0005634">
    <property type="term" value="C:nucleus"/>
    <property type="evidence" value="ECO:0007669"/>
    <property type="project" value="TreeGrafter"/>
</dbReference>
<dbReference type="Pfam" id="PF03184">
    <property type="entry name" value="DDE_1"/>
    <property type="match status" value="1"/>
</dbReference>
<dbReference type="PANTHER" id="PTHR19303:SF57">
    <property type="entry name" value="HTH CENPB-TYPE DOMAIN-CONTAINING PROTEIN"/>
    <property type="match status" value="1"/>
</dbReference>
<dbReference type="Proteomes" id="UP000774804">
    <property type="component" value="Unassembled WGS sequence"/>
</dbReference>
<keyword evidence="1" id="KW-0238">DNA-binding</keyword>
<evidence type="ECO:0000313" key="3">
    <source>
        <dbReference type="EMBL" id="KAG2859998.1"/>
    </source>
</evidence>
<dbReference type="Pfam" id="PF03221">
    <property type="entry name" value="HTH_Tnp_Tc5"/>
    <property type="match status" value="1"/>
</dbReference>
<dbReference type="Proteomes" id="UP000736787">
    <property type="component" value="Unassembled WGS sequence"/>
</dbReference>
<dbReference type="InterPro" id="IPR006600">
    <property type="entry name" value="HTH_CenpB_DNA-bd_dom"/>
</dbReference>
<evidence type="ECO:0000313" key="4">
    <source>
        <dbReference type="EMBL" id="KAG2920727.1"/>
    </source>
</evidence>
<dbReference type="EMBL" id="RCML01000182">
    <property type="protein sequence ID" value="KAG2986907.1"/>
    <property type="molecule type" value="Genomic_DNA"/>
</dbReference>
<dbReference type="Proteomes" id="UP000735874">
    <property type="component" value="Unassembled WGS sequence"/>
</dbReference>
<protein>
    <recommendedName>
        <fullName evidence="2">HTH CENPB-type domain-containing protein</fullName>
    </recommendedName>
</protein>
<accession>A0A8T0ZBH4</accession>
<dbReference type="InterPro" id="IPR050863">
    <property type="entry name" value="CenT-Element_Derived"/>
</dbReference>
<organism evidence="3 8">
    <name type="scientific">Phytophthora cactorum</name>
    <dbReference type="NCBI Taxonomy" id="29920"/>
    <lineage>
        <taxon>Eukaryota</taxon>
        <taxon>Sar</taxon>
        <taxon>Stramenopiles</taxon>
        <taxon>Oomycota</taxon>
        <taxon>Peronosporomycetes</taxon>
        <taxon>Peronosporales</taxon>
        <taxon>Peronosporaceae</taxon>
        <taxon>Phytophthora</taxon>
    </lineage>
</organism>
<evidence type="ECO:0000313" key="7">
    <source>
        <dbReference type="EMBL" id="KAG3223175.1"/>
    </source>
</evidence>
<evidence type="ECO:0000256" key="1">
    <source>
        <dbReference type="ARBA" id="ARBA00023125"/>
    </source>
</evidence>
<evidence type="ECO:0000313" key="6">
    <source>
        <dbReference type="EMBL" id="KAG2986907.1"/>
    </source>
</evidence>
<evidence type="ECO:0000313" key="8">
    <source>
        <dbReference type="Proteomes" id="UP000735874"/>
    </source>
</evidence>
<gene>
    <name evidence="3" type="ORF">PC113_g8438</name>
    <name evidence="5" type="ORF">PC115_g7402</name>
    <name evidence="4" type="ORF">PC117_g16413</name>
    <name evidence="6" type="ORF">PC118_g7569</name>
    <name evidence="7" type="ORF">PC129_g6146</name>
</gene>
<reference evidence="3" key="1">
    <citation type="submission" date="2018-10" db="EMBL/GenBank/DDBJ databases">
        <title>Effector identification in a new, highly contiguous assembly of the strawberry crown rot pathogen Phytophthora cactorum.</title>
        <authorList>
            <person name="Armitage A.D."/>
            <person name="Nellist C.F."/>
            <person name="Bates H."/>
            <person name="Vickerstaff R.J."/>
            <person name="Harrison R.J."/>
        </authorList>
    </citation>
    <scope>NUCLEOTIDE SEQUENCE</scope>
    <source>
        <strain evidence="3">15-7</strain>
        <strain evidence="5">4032</strain>
        <strain evidence="4">4040</strain>
        <strain evidence="6">P415</strain>
        <strain evidence="7">P421</strain>
    </source>
</reference>
<dbReference type="EMBL" id="RCMI01000178">
    <property type="protein sequence ID" value="KAG2927802.1"/>
    <property type="molecule type" value="Genomic_DNA"/>
</dbReference>
<sequence>MEKESYTQVYVDLALARVAAGEKKAAVARTSAVPLRTLFRLVKRASGDRLSGPLRPGPKTVMPAELEQDLVEWIAAMQRCGMPVGRKDIIARASTMLAVAAGRSMPTRTTPMRILTSGWYRRFLQRHPSLSNRIAQCIARVRNAVDGEGTSILFNTLAKLFIEMKINDTRIFNMDETSFMPKTARRKVVAVRGSTNVWRKEMKPSFHMTVVGAVNAAGAAIPPLLIVPGVRLFKEDIAALSIKGSAITGAPKGFSNKIIFVQWLEFFGDNVDHLAKPVVLIVDNSSTNIDAEAAETCVEYGILLVTLPANATHLIQPLDVALFKPYKDCVHDLMLERLCSINDPVVRKTNTKEMACNAYRRALIDKPASAVNGFRECGIRPLSLVELRARLALYKGGGVKGDIGTAAWLTHRDAVIEEVGKEIHLLPPFDVTGKKRKRTTVDVAGRLVTR</sequence>
<dbReference type="PANTHER" id="PTHR19303">
    <property type="entry name" value="TRANSPOSON"/>
    <property type="match status" value="1"/>
</dbReference>
<dbReference type="InterPro" id="IPR004875">
    <property type="entry name" value="DDE_SF_endonuclease_dom"/>
</dbReference>
<evidence type="ECO:0000259" key="2">
    <source>
        <dbReference type="PROSITE" id="PS51253"/>
    </source>
</evidence>
<dbReference type="VEuPathDB" id="FungiDB:PC110_g19528"/>
<dbReference type="EMBL" id="RCMG01000198">
    <property type="protein sequence ID" value="KAG2859998.1"/>
    <property type="molecule type" value="Genomic_DNA"/>
</dbReference>
<feature type="domain" description="HTH CENPB-type" evidence="2">
    <location>
        <begin position="54"/>
        <end position="133"/>
    </location>
</feature>
<dbReference type="PROSITE" id="PS51253">
    <property type="entry name" value="HTH_CENPB"/>
    <property type="match status" value="1"/>
</dbReference>
<dbReference type="EMBL" id="RCMK01000581">
    <property type="protein sequence ID" value="KAG2920727.1"/>
    <property type="molecule type" value="Genomic_DNA"/>
</dbReference>
<name>A0A8T0ZBH4_9STRA</name>
<dbReference type="AlphaFoldDB" id="A0A8T0ZBH4"/>
<dbReference type="Proteomes" id="UP000697107">
    <property type="component" value="Unassembled WGS sequence"/>
</dbReference>
<dbReference type="EMBL" id="RCMV01000154">
    <property type="protein sequence ID" value="KAG3223175.1"/>
    <property type="molecule type" value="Genomic_DNA"/>
</dbReference>
<dbReference type="GO" id="GO:0003677">
    <property type="term" value="F:DNA binding"/>
    <property type="evidence" value="ECO:0007669"/>
    <property type="project" value="UniProtKB-KW"/>
</dbReference>